<keyword evidence="5" id="KW-0597">Phosphoprotein</keyword>
<dbReference type="InterPro" id="IPR003107">
    <property type="entry name" value="HAT"/>
</dbReference>
<dbReference type="FunFam" id="2.40.50.140:FF:000279">
    <property type="entry name" value="rRNA biogenesis protein rrp5"/>
    <property type="match status" value="1"/>
</dbReference>
<dbReference type="CDD" id="cd05698">
    <property type="entry name" value="S1_Rrp5_repeat_hs6_sc5"/>
    <property type="match status" value="1"/>
</dbReference>
<feature type="domain" description="S1 motif" evidence="12">
    <location>
        <begin position="839"/>
        <end position="908"/>
    </location>
</feature>
<comment type="subcellular location">
    <subcellularLocation>
        <location evidence="2">Nucleus</location>
        <location evidence="2">Nucleolus</location>
    </subcellularLocation>
</comment>
<dbReference type="Gene3D" id="1.25.40.10">
    <property type="entry name" value="Tetratricopeptide repeat domain"/>
    <property type="match status" value="1"/>
</dbReference>
<dbReference type="InterPro" id="IPR003029">
    <property type="entry name" value="S1_domain"/>
</dbReference>
<evidence type="ECO:0000256" key="4">
    <source>
        <dbReference type="ARBA" id="ARBA00022552"/>
    </source>
</evidence>
<dbReference type="CDD" id="cd05706">
    <property type="entry name" value="S1_Rrp5_repeat_sc10"/>
    <property type="match status" value="1"/>
</dbReference>
<sequence>MAPIKRFADSEGPAFKKEKHTADDRASKRQKKLGSSSNEHGSTTSQSVVGSTKSQKVPQPSIFKDEERAFPRGGASVLTPLEHKQIQIEATQDVLFEQAGNKRPGNGAESDDGVDEETEAAPRATKKIKKAKGSKKAADIEEARIRTEGLSYKRLVPGSMVLGQVTQITSRDIALALPNNLTGYIPLTAISDKLTSKIEKLLDDEVATENDGEEPEEIEDIDLNDLFVLGQYLRAYVTSTGEDSTVNGVAKSKKRIELSVNPKQANHGISKSDIVINSMLQASVLSNEDHGLVMDLGLGDDTLKGFMSSKELGLNVEHAEVQEGAVFLCLVTGLSSDGRIIKLSADLHKAGNLKKPNFLAEAPTIDLFLPGTAVDMLITDISSSGITGKIMGLLDVTADLIHSGAAESQKDISDKYKIGSKVKARIICTFPNVEPRRLGVSLLDHILSLSSRSLSIGKITKEPLQALPMSSFVEEAKVIKVEPTTGLFLDLGVRGILGFAHISRITDGKIETLLETTGAYKIGSKHRARAIGYNPMDGLYLVSLESRVLDQPFLRIEDIQIGQVVKGKVDKLIITKKGAAGVLVHLADGITGLVPEMHMADVHLQHPDRKFKEGLSVTARVLSVDLDKRQIRLTLKKTLVNSETGVWSDYSRISPGAKAPGTLINVLRNGAVVQFYADVRAWLPVSEMSEAYIEDPTQHFRIGQVVNVHVLSVEPENGKMTVSCKDTGSFGLEQQAAFKALKVGEVVKGSVTEKSADTVTVDLDSGIKGILRLGQLTDGSERKDLATLKRVRVGQVLDDLVILEKYTKKPMVALTNKPSLVKDARAAKLIASFEDVQEGQTVHGFVRGITPERVFIEFGGGVVGLLFKSQLAEDIAKLPDFGLRKDQSITARVTHVDHSKQRFWLSMKTEVGGQDDQATKKALAPTPGENVTNAVDGESKSTSEFSLGKATTARITSVKSTQVNVQLADNIQGRIDVSEMFDEWEDIKDKKHPLLEFRPKQIIPVRVLGIHDARNHRFLPITHRQGKVPVFELTAKKESIISSEKDLLTLDKVTVGSSWIAFVNNIADYCVWVNLSPNVRGRIEFMDLSDDVSLLSNVAENFPIGSALKVRVKNVDVSTNRLDLSATSSSSTHSLTWQSLKKGMVLPARVTKVTESSIIVQLNDSIAGPVTLTELADDYSQADPTIHKKGDIIRLCVTDIDLPNKKVGLSTRPSNVLSSSLPVKDPQISNISQLKVNDVVRGFVKNVADGGLFISLGPRVTAFVRISDISDAYIKDWKAGFEIDQLVTGKIIAVDSALNHVQMSLKASIIDKDYVQPLQFSDIKPGQIVTGKVRKVEDFGVFIVVDNSNNVSGLCHRSEIADGQKVEDVKALYKEGDAVKAKVLKLDEKKRRINFSLKYSNIKGSPEDSHDSDEDVSDGGVDIENSGSEGEVLEDDTEMRDVHSTDDEEEAEEGNHHFDEMDVDEVPITKSISGLNTSGFDWTGTSLGPDEGDAVSDMEQGEDVSKKKKKHRKPEIKIDRTGDLDKIGPQSVADFERLLLGQPNSAELWVRYMVFQRELNEIEKSRQIAKRALATIFPREEKEKLDVWTALLHLENDFSSDDTVEEVFKEACQYNDAREMHDRLIKIYIQSGKLDKTDSLYQSMIRNKSFTADPALWISYANFLMSTLSPPSPTRARALLQRATQSVPSNLHRNLTSKFGALEFKSPNGDAERGRTIFEGLVSAWPKKGDLWDMYVELERAHGEKENVRQLFERMVKLGMKRRRTMLIFRRWLDFEEDVGNSKGAERVKAFESEWKEKKEGVEGA</sequence>
<dbReference type="CDD" id="cd05703">
    <property type="entry name" value="S1_Rrp5_repeat_hs12_sc9"/>
    <property type="match status" value="1"/>
</dbReference>
<dbReference type="Pfam" id="PF23459">
    <property type="entry name" value="S1_RRP5"/>
    <property type="match status" value="2"/>
</dbReference>
<dbReference type="EMBL" id="KV748488">
    <property type="protein sequence ID" value="OCL15098.1"/>
    <property type="molecule type" value="Genomic_DNA"/>
</dbReference>
<name>A0A8E2FDR1_9PEZI</name>
<dbReference type="CDD" id="cd05702">
    <property type="entry name" value="S1_Rrp5_repeat_hs11_sc8"/>
    <property type="match status" value="1"/>
</dbReference>
<dbReference type="FunFam" id="2.40.50.140:FF:000266">
    <property type="entry name" value="rRNA biogenesis protein rrp5"/>
    <property type="match status" value="1"/>
</dbReference>
<dbReference type="InterPro" id="IPR057302">
    <property type="entry name" value="Rrp5_S1"/>
</dbReference>
<dbReference type="CDD" id="cd05697">
    <property type="entry name" value="S1_Rrp5_repeat_hs5"/>
    <property type="match status" value="1"/>
</dbReference>
<dbReference type="FunFam" id="2.40.50.140:FF:000278">
    <property type="entry name" value="rRNA biogenesis protein rrp5"/>
    <property type="match status" value="1"/>
</dbReference>
<dbReference type="GO" id="GO:0006364">
    <property type="term" value="P:rRNA processing"/>
    <property type="evidence" value="ECO:0007669"/>
    <property type="project" value="UniProtKB-KW"/>
</dbReference>
<feature type="region of interest" description="Disordered" evidence="11">
    <location>
        <begin position="1401"/>
        <end position="1459"/>
    </location>
</feature>
<keyword evidence="6" id="KW-0677">Repeat</keyword>
<evidence type="ECO:0000256" key="6">
    <source>
        <dbReference type="ARBA" id="ARBA00022737"/>
    </source>
</evidence>
<evidence type="ECO:0000256" key="11">
    <source>
        <dbReference type="SAM" id="MobiDB-lite"/>
    </source>
</evidence>
<evidence type="ECO:0000256" key="3">
    <source>
        <dbReference type="ARBA" id="ARBA00022517"/>
    </source>
</evidence>
<feature type="domain" description="S1 motif" evidence="12">
    <location>
        <begin position="1143"/>
        <end position="1212"/>
    </location>
</feature>
<dbReference type="FunFam" id="2.40.50.140:FF:000159">
    <property type="entry name" value="rRNA biogenesis protein rrp5"/>
    <property type="match status" value="1"/>
</dbReference>
<evidence type="ECO:0000256" key="1">
    <source>
        <dbReference type="ARBA" id="ARBA00002863"/>
    </source>
</evidence>
<dbReference type="InterPro" id="IPR011990">
    <property type="entry name" value="TPR-like_helical_dom_sf"/>
</dbReference>
<evidence type="ECO:0000313" key="14">
    <source>
        <dbReference type="Proteomes" id="UP000250140"/>
    </source>
</evidence>
<protein>
    <recommendedName>
        <fullName evidence="9">rRNA biogenesis protein RRP5</fullName>
    </recommendedName>
    <alternativeName>
        <fullName evidence="10">Ribosomal RNA-processing protein 5</fullName>
    </alternativeName>
</protein>
<dbReference type="InterPro" id="IPR008847">
    <property type="entry name" value="Suf"/>
</dbReference>
<feature type="region of interest" description="Disordered" evidence="11">
    <location>
        <begin position="1"/>
        <end position="78"/>
    </location>
</feature>
<dbReference type="Proteomes" id="UP000250140">
    <property type="component" value="Unassembled WGS sequence"/>
</dbReference>
<reference evidence="13 14" key="1">
    <citation type="journal article" date="2016" name="Nat. Commun.">
        <title>Ectomycorrhizal ecology is imprinted in the genome of the dominant symbiotic fungus Cenococcum geophilum.</title>
        <authorList>
            <consortium name="DOE Joint Genome Institute"/>
            <person name="Peter M."/>
            <person name="Kohler A."/>
            <person name="Ohm R.A."/>
            <person name="Kuo A."/>
            <person name="Krutzmann J."/>
            <person name="Morin E."/>
            <person name="Arend M."/>
            <person name="Barry K.W."/>
            <person name="Binder M."/>
            <person name="Choi C."/>
            <person name="Clum A."/>
            <person name="Copeland A."/>
            <person name="Grisel N."/>
            <person name="Haridas S."/>
            <person name="Kipfer T."/>
            <person name="LaButti K."/>
            <person name="Lindquist E."/>
            <person name="Lipzen A."/>
            <person name="Maire R."/>
            <person name="Meier B."/>
            <person name="Mihaltcheva S."/>
            <person name="Molinier V."/>
            <person name="Murat C."/>
            <person name="Poggeler S."/>
            <person name="Quandt C.A."/>
            <person name="Sperisen C."/>
            <person name="Tritt A."/>
            <person name="Tisserant E."/>
            <person name="Crous P.W."/>
            <person name="Henrissat B."/>
            <person name="Nehls U."/>
            <person name="Egli S."/>
            <person name="Spatafora J.W."/>
            <person name="Grigoriev I.V."/>
            <person name="Martin F.M."/>
        </authorList>
    </citation>
    <scope>NUCLEOTIDE SEQUENCE [LARGE SCALE GENOMIC DNA]</scope>
    <source>
        <strain evidence="13 14">CBS 207.34</strain>
    </source>
</reference>
<dbReference type="InterPro" id="IPR057301">
    <property type="entry name" value="Rrp5_OB_4th"/>
</dbReference>
<evidence type="ECO:0000313" key="13">
    <source>
        <dbReference type="EMBL" id="OCL15098.1"/>
    </source>
</evidence>
<dbReference type="PANTHER" id="PTHR23270">
    <property type="entry name" value="PROGRAMMED CELL DEATH PROTEIN 11 PRE-RRNA PROCESSING PROTEIN RRP5"/>
    <property type="match status" value="1"/>
</dbReference>
<dbReference type="PROSITE" id="PS50126">
    <property type="entry name" value="S1"/>
    <property type="match status" value="11"/>
</dbReference>
<keyword evidence="3" id="KW-0690">Ribosome biogenesis</keyword>
<comment type="function">
    <text evidence="8">Involved in the biogenesis of rRNA. Required for the formation of 18S and 5.8S rRNA.</text>
</comment>
<feature type="compositionally biased region" description="Acidic residues" evidence="11">
    <location>
        <begin position="109"/>
        <end position="119"/>
    </location>
</feature>
<dbReference type="OrthoDB" id="412781at2759"/>
<feature type="domain" description="S1 motif" evidence="12">
    <location>
        <begin position="1326"/>
        <end position="1398"/>
    </location>
</feature>
<evidence type="ECO:0000256" key="5">
    <source>
        <dbReference type="ARBA" id="ARBA00022553"/>
    </source>
</evidence>
<feature type="domain" description="S1 motif" evidence="12">
    <location>
        <begin position="744"/>
        <end position="817"/>
    </location>
</feature>
<dbReference type="InterPro" id="IPR012340">
    <property type="entry name" value="NA-bd_OB-fold"/>
</dbReference>
<keyword evidence="14" id="KW-1185">Reference proteome</keyword>
<evidence type="ECO:0000256" key="9">
    <source>
        <dbReference type="ARBA" id="ARBA00073619"/>
    </source>
</evidence>
<feature type="domain" description="S1 motif" evidence="12">
    <location>
        <begin position="656"/>
        <end position="725"/>
    </location>
</feature>
<dbReference type="SMART" id="SM00386">
    <property type="entry name" value="HAT"/>
    <property type="match status" value="6"/>
</dbReference>
<organism evidence="13 14">
    <name type="scientific">Glonium stellatum</name>
    <dbReference type="NCBI Taxonomy" id="574774"/>
    <lineage>
        <taxon>Eukaryota</taxon>
        <taxon>Fungi</taxon>
        <taxon>Dikarya</taxon>
        <taxon>Ascomycota</taxon>
        <taxon>Pezizomycotina</taxon>
        <taxon>Dothideomycetes</taxon>
        <taxon>Pleosporomycetidae</taxon>
        <taxon>Gloniales</taxon>
        <taxon>Gloniaceae</taxon>
        <taxon>Glonium</taxon>
    </lineage>
</organism>
<feature type="compositionally biased region" description="Low complexity" evidence="11">
    <location>
        <begin position="41"/>
        <end position="57"/>
    </location>
</feature>
<dbReference type="GO" id="GO:0032040">
    <property type="term" value="C:small-subunit processome"/>
    <property type="evidence" value="ECO:0007669"/>
    <property type="project" value="TreeGrafter"/>
</dbReference>
<feature type="compositionally biased region" description="Basic and acidic residues" evidence="11">
    <location>
        <begin position="1"/>
        <end position="27"/>
    </location>
</feature>
<dbReference type="PANTHER" id="PTHR23270:SF10">
    <property type="entry name" value="PROTEIN RRP5 HOMOLOG"/>
    <property type="match status" value="1"/>
</dbReference>
<dbReference type="Pfam" id="PF05843">
    <property type="entry name" value="Suf"/>
    <property type="match status" value="1"/>
</dbReference>
<dbReference type="Pfam" id="PF00575">
    <property type="entry name" value="S1"/>
    <property type="match status" value="4"/>
</dbReference>
<dbReference type="FunFam" id="2.40.50.140:FF:000196">
    <property type="entry name" value="rRNA biogenesis protein RRP5"/>
    <property type="match status" value="1"/>
</dbReference>
<keyword evidence="7" id="KW-0539">Nucleus</keyword>
<dbReference type="CDD" id="cd05693">
    <property type="entry name" value="S1_Rrp5_repeat_hs1_sc1"/>
    <property type="match status" value="1"/>
</dbReference>
<dbReference type="InterPro" id="IPR048058">
    <property type="entry name" value="Rrp5_S1_rpt_hs11_sc8"/>
</dbReference>
<evidence type="ECO:0000259" key="12">
    <source>
        <dbReference type="PROSITE" id="PS50126"/>
    </source>
</evidence>
<evidence type="ECO:0000256" key="2">
    <source>
        <dbReference type="ARBA" id="ARBA00004604"/>
    </source>
</evidence>
<dbReference type="SUPFAM" id="SSF48452">
    <property type="entry name" value="TPR-like"/>
    <property type="match status" value="1"/>
</dbReference>
<dbReference type="CDD" id="cd04461">
    <property type="entry name" value="S1_Rrp5_repeat_hs8_sc7"/>
    <property type="match status" value="1"/>
</dbReference>
<evidence type="ECO:0000256" key="7">
    <source>
        <dbReference type="ARBA" id="ARBA00023242"/>
    </source>
</evidence>
<dbReference type="Gene3D" id="2.40.50.140">
    <property type="entry name" value="Nucleic acid-binding proteins"/>
    <property type="match status" value="11"/>
</dbReference>
<dbReference type="SMART" id="SM00316">
    <property type="entry name" value="S1"/>
    <property type="match status" value="13"/>
</dbReference>
<dbReference type="InterPro" id="IPR048059">
    <property type="entry name" value="Rrp5_S1_rpt_hs1_sc1"/>
</dbReference>
<feature type="region of interest" description="Disordered" evidence="11">
    <location>
        <begin position="1487"/>
        <end position="1515"/>
    </location>
</feature>
<feature type="domain" description="S1 motif" evidence="12">
    <location>
        <begin position="1056"/>
        <end position="1127"/>
    </location>
</feature>
<feature type="compositionally biased region" description="Acidic residues" evidence="11">
    <location>
        <begin position="1490"/>
        <end position="1502"/>
    </location>
</feature>
<feature type="domain" description="S1 motif" evidence="12">
    <location>
        <begin position="470"/>
        <end position="545"/>
    </location>
</feature>
<evidence type="ECO:0000256" key="10">
    <source>
        <dbReference type="ARBA" id="ARBA00076674"/>
    </source>
</evidence>
<feature type="compositionally biased region" description="Basic residues" evidence="11">
    <location>
        <begin position="124"/>
        <end position="135"/>
    </location>
</feature>
<feature type="domain" description="S1 motif" evidence="12">
    <location>
        <begin position="1237"/>
        <end position="1306"/>
    </location>
</feature>
<feature type="domain" description="S1 motif" evidence="12">
    <location>
        <begin position="562"/>
        <end position="636"/>
    </location>
</feature>
<feature type="domain" description="S1 motif" evidence="12">
    <location>
        <begin position="948"/>
        <end position="1024"/>
    </location>
</feature>
<feature type="domain" description="S1 motif" evidence="12">
    <location>
        <begin position="158"/>
        <end position="261"/>
    </location>
</feature>
<proteinExistence type="predicted"/>
<gene>
    <name evidence="13" type="ORF">AOQ84DRAFT_307807</name>
</gene>
<dbReference type="FunFam" id="2.40.50.140:FF:000103">
    <property type="entry name" value="protein RRP5 homolog"/>
    <property type="match status" value="2"/>
</dbReference>
<dbReference type="GO" id="GO:0003723">
    <property type="term" value="F:RNA binding"/>
    <property type="evidence" value="ECO:0007669"/>
    <property type="project" value="TreeGrafter"/>
</dbReference>
<keyword evidence="4" id="KW-0698">rRNA processing</keyword>
<evidence type="ECO:0000256" key="8">
    <source>
        <dbReference type="ARBA" id="ARBA00055575"/>
    </source>
</evidence>
<accession>A0A8E2FDR1</accession>
<dbReference type="InterPro" id="IPR045209">
    <property type="entry name" value="Rrp5"/>
</dbReference>
<feature type="region of interest" description="Disordered" evidence="11">
    <location>
        <begin position="99"/>
        <end position="139"/>
    </location>
</feature>
<comment type="function">
    <text evidence="1">Component of the cleavage factor IA (CFIA) complex, which is involved in the endonucleolytic cleavage during polyadenylation-dependent pre-mRNA 3'-end formation.</text>
</comment>
<dbReference type="Pfam" id="PF24685">
    <property type="entry name" value="OB_RRP5_4th"/>
    <property type="match status" value="1"/>
</dbReference>
<dbReference type="FunFam" id="2.40.50.140:FF:000155">
    <property type="entry name" value="rRNA biogenesis protein RRP5"/>
    <property type="match status" value="1"/>
</dbReference>
<dbReference type="SUPFAM" id="SSF50249">
    <property type="entry name" value="Nucleic acid-binding proteins"/>
    <property type="match status" value="12"/>
</dbReference>